<evidence type="ECO:0000256" key="4">
    <source>
        <dbReference type="PROSITE-ProRule" id="PRU01343"/>
    </source>
</evidence>
<evidence type="ECO:0000313" key="10">
    <source>
        <dbReference type="EMBL" id="KAG0550191.1"/>
    </source>
</evidence>
<dbReference type="AlphaFoldDB" id="A0A921S253"/>
<evidence type="ECO:0000256" key="3">
    <source>
        <dbReference type="ARBA" id="ARBA00022833"/>
    </source>
</evidence>
<reference evidence="10" key="2">
    <citation type="submission" date="2020-10" db="EMBL/GenBank/DDBJ databases">
        <authorList>
            <person name="Cooper E.A."/>
            <person name="Brenton Z.W."/>
            <person name="Flinn B.S."/>
            <person name="Jenkins J."/>
            <person name="Shu S."/>
            <person name="Flowers D."/>
            <person name="Luo F."/>
            <person name="Wang Y."/>
            <person name="Xia P."/>
            <person name="Barry K."/>
            <person name="Daum C."/>
            <person name="Lipzen A."/>
            <person name="Yoshinaga Y."/>
            <person name="Schmutz J."/>
            <person name="Saski C."/>
            <person name="Vermerris W."/>
            <person name="Kresovich S."/>
        </authorList>
    </citation>
    <scope>NUCLEOTIDE SEQUENCE</scope>
</reference>
<dbReference type="Gramene" id="EER98798">
    <property type="protein sequence ID" value="EER98798"/>
    <property type="gene ID" value="SORBI_3002G181900"/>
</dbReference>
<evidence type="ECO:0000313" key="11">
    <source>
        <dbReference type="Proteomes" id="UP000807115"/>
    </source>
</evidence>
<gene>
    <name evidence="10" type="ORF">BDA96_01G318100</name>
    <name evidence="9" type="ORF">BDA96_02G192200</name>
</gene>
<evidence type="ECO:0000256" key="6">
    <source>
        <dbReference type="SAM" id="MobiDB-lite"/>
    </source>
</evidence>
<dbReference type="OrthoDB" id="595554at2759"/>
<keyword evidence="7" id="KW-0812">Transmembrane</keyword>
<dbReference type="Pfam" id="PF06839">
    <property type="entry name" value="Zn_ribbon_GRF"/>
    <property type="match status" value="1"/>
</dbReference>
<proteinExistence type="predicted"/>
<feature type="region of interest" description="Disordered" evidence="6">
    <location>
        <begin position="1"/>
        <end position="23"/>
    </location>
</feature>
<sequence length="201" mass="22734">MAESSARSSSRQSGSTGNGGGAGVVVSGSPIRYRVGPFFYEPPVKCKCRNSKKCPRWISWSVDNPGRRYYRCQMANTSEDCGFFEWLDPPCSPWMREVLLDMKAEVFKLKRESGQAVGDEEISEIQQMNQTLQRQLVNMDADLESQKEEVRKKDGELALKCLELVELQLKLKAAKNNWSTCSVFMIVFVMGIFCALFGKMM</sequence>
<evidence type="ECO:0000256" key="7">
    <source>
        <dbReference type="SAM" id="Phobius"/>
    </source>
</evidence>
<evidence type="ECO:0000256" key="2">
    <source>
        <dbReference type="ARBA" id="ARBA00022771"/>
    </source>
</evidence>
<dbReference type="PANTHER" id="PTHR33248">
    <property type="entry name" value="ZINC ION-BINDING PROTEIN"/>
    <property type="match status" value="1"/>
</dbReference>
<keyword evidence="5" id="KW-0175">Coiled coil</keyword>
<keyword evidence="7" id="KW-1133">Transmembrane helix</keyword>
<reference evidence="10" key="1">
    <citation type="journal article" date="2019" name="BMC Genomics">
        <title>A new reference genome for Sorghum bicolor reveals high levels of sequence similarity between sweet and grain genotypes: implications for the genetics of sugar metabolism.</title>
        <authorList>
            <person name="Cooper E.A."/>
            <person name="Brenton Z.W."/>
            <person name="Flinn B.S."/>
            <person name="Jenkins J."/>
            <person name="Shu S."/>
            <person name="Flowers D."/>
            <person name="Luo F."/>
            <person name="Wang Y."/>
            <person name="Xia P."/>
            <person name="Barry K."/>
            <person name="Daum C."/>
            <person name="Lipzen A."/>
            <person name="Yoshinaga Y."/>
            <person name="Schmutz J."/>
            <person name="Saski C."/>
            <person name="Vermerris W."/>
            <person name="Kresovich S."/>
        </authorList>
    </citation>
    <scope>NUCLEOTIDE SEQUENCE</scope>
</reference>
<comment type="caution">
    <text evidence="10">The sequence shown here is derived from an EMBL/GenBank/DDBJ whole genome shotgun (WGS) entry which is preliminary data.</text>
</comment>
<dbReference type="EMBL" id="CM027680">
    <property type="protein sequence ID" value="KAG0550191.1"/>
    <property type="molecule type" value="Genomic_DNA"/>
</dbReference>
<dbReference type="Proteomes" id="UP000807115">
    <property type="component" value="Chromosome 2"/>
</dbReference>
<evidence type="ECO:0000256" key="5">
    <source>
        <dbReference type="SAM" id="Coils"/>
    </source>
</evidence>
<dbReference type="KEGG" id="sbi:8055581"/>
<dbReference type="Proteomes" id="UP000807115">
    <property type="component" value="Chromosome 1"/>
</dbReference>
<feature type="coiled-coil region" evidence="5">
    <location>
        <begin position="122"/>
        <end position="149"/>
    </location>
</feature>
<dbReference type="KEGG" id="sbi:8064594"/>
<name>A0A921S253_SORBI</name>
<keyword evidence="7" id="KW-0472">Membrane</keyword>
<feature type="compositionally biased region" description="Low complexity" evidence="6">
    <location>
        <begin position="1"/>
        <end position="15"/>
    </location>
</feature>
<dbReference type="KEGG" id="sbi:8058575"/>
<evidence type="ECO:0000259" key="8">
    <source>
        <dbReference type="PROSITE" id="PS51999"/>
    </source>
</evidence>
<evidence type="ECO:0000313" key="9">
    <source>
        <dbReference type="EMBL" id="KAG0543456.1"/>
    </source>
</evidence>
<dbReference type="InterPro" id="IPR010666">
    <property type="entry name" value="Znf_GRF"/>
</dbReference>
<dbReference type="Gramene" id="EES08011">
    <property type="protein sequence ID" value="EES08011"/>
    <property type="gene ID" value="SORBI_3005G043700"/>
</dbReference>
<dbReference type="GO" id="GO:0008270">
    <property type="term" value="F:zinc ion binding"/>
    <property type="evidence" value="ECO:0007669"/>
    <property type="project" value="UniProtKB-KW"/>
</dbReference>
<feature type="transmembrane region" description="Helical" evidence="7">
    <location>
        <begin position="178"/>
        <end position="198"/>
    </location>
</feature>
<feature type="domain" description="GRF-type" evidence="8">
    <location>
        <begin position="46"/>
        <end position="90"/>
    </location>
</feature>
<dbReference type="EMBL" id="CM027681">
    <property type="protein sequence ID" value="KAG0543456.1"/>
    <property type="molecule type" value="Genomic_DNA"/>
</dbReference>
<accession>A0A921S253</accession>
<evidence type="ECO:0000256" key="1">
    <source>
        <dbReference type="ARBA" id="ARBA00022723"/>
    </source>
</evidence>
<organism evidence="10 11">
    <name type="scientific">Sorghum bicolor</name>
    <name type="common">Sorghum</name>
    <name type="synonym">Sorghum vulgare</name>
    <dbReference type="NCBI Taxonomy" id="4558"/>
    <lineage>
        <taxon>Eukaryota</taxon>
        <taxon>Viridiplantae</taxon>
        <taxon>Streptophyta</taxon>
        <taxon>Embryophyta</taxon>
        <taxon>Tracheophyta</taxon>
        <taxon>Spermatophyta</taxon>
        <taxon>Magnoliopsida</taxon>
        <taxon>Liliopsida</taxon>
        <taxon>Poales</taxon>
        <taxon>Poaceae</taxon>
        <taxon>PACMAD clade</taxon>
        <taxon>Panicoideae</taxon>
        <taxon>Andropogonodae</taxon>
        <taxon>Andropogoneae</taxon>
        <taxon>Sorghinae</taxon>
        <taxon>Sorghum</taxon>
    </lineage>
</organism>
<keyword evidence="1" id="KW-0479">Metal-binding</keyword>
<protein>
    <recommendedName>
        <fullName evidence="8">GRF-type domain-containing protein</fullName>
    </recommendedName>
</protein>
<dbReference type="PROSITE" id="PS51999">
    <property type="entry name" value="ZF_GRF"/>
    <property type="match status" value="1"/>
</dbReference>
<keyword evidence="2 4" id="KW-0863">Zinc-finger</keyword>
<dbReference type="Gramene" id="EES17088">
    <property type="protein sequence ID" value="EES17088"/>
    <property type="gene ID" value="SORBI_3008G109500"/>
</dbReference>
<keyword evidence="3" id="KW-0862">Zinc</keyword>